<feature type="transmembrane region" description="Helical" evidence="1">
    <location>
        <begin position="173"/>
        <end position="198"/>
    </location>
</feature>
<protein>
    <submittedName>
        <fullName evidence="2">Uncharacterized protein</fullName>
    </submittedName>
</protein>
<dbReference type="Proteomes" id="UP000620046">
    <property type="component" value="Unassembled WGS sequence"/>
</dbReference>
<proteinExistence type="predicted"/>
<sequence>MWETETAATISHATTANQLIEQLTGQLAQFVFEKSTSRQCVALPLLKASIDAAAAATRLLMVDPIQYGSAAEALFRPQLERYMRAIYFGSPHLTTDEQVRAFLEDDKISITFDHLAERVGEEIVRQIGKPDDMLGKLFGAALVLEKRDLHGAVHGGQLVVRRYLNDALAFNPWVLSTGAIIMMMLALAMLAFSQYALLCGAKQMNTSVDFAKMLVAAFPAMKLAIDPSTPLPD</sequence>
<accession>A0ABQ1GC31</accession>
<evidence type="ECO:0000313" key="2">
    <source>
        <dbReference type="EMBL" id="GGA40857.1"/>
    </source>
</evidence>
<comment type="caution">
    <text evidence="2">The sequence shown here is derived from an EMBL/GenBank/DDBJ whole genome shotgun (WGS) entry which is preliminary data.</text>
</comment>
<evidence type="ECO:0000313" key="3">
    <source>
        <dbReference type="Proteomes" id="UP000620046"/>
    </source>
</evidence>
<gene>
    <name evidence="2" type="ORF">GCM10010981_32600</name>
</gene>
<evidence type="ECO:0000256" key="1">
    <source>
        <dbReference type="SAM" id="Phobius"/>
    </source>
</evidence>
<keyword evidence="1" id="KW-0812">Transmembrane</keyword>
<dbReference type="RefSeq" id="WP_188795510.1">
    <property type="nucleotide sequence ID" value="NZ_BMJA01000002.1"/>
</dbReference>
<name>A0ABQ1GC31_9GAMM</name>
<keyword evidence="1" id="KW-0472">Membrane</keyword>
<keyword evidence="3" id="KW-1185">Reference proteome</keyword>
<reference evidence="3" key="1">
    <citation type="journal article" date="2019" name="Int. J. Syst. Evol. Microbiol.">
        <title>The Global Catalogue of Microorganisms (GCM) 10K type strain sequencing project: providing services to taxonomists for standard genome sequencing and annotation.</title>
        <authorList>
            <consortium name="The Broad Institute Genomics Platform"/>
            <consortium name="The Broad Institute Genome Sequencing Center for Infectious Disease"/>
            <person name="Wu L."/>
            <person name="Ma J."/>
        </authorList>
    </citation>
    <scope>NUCLEOTIDE SEQUENCE [LARGE SCALE GENOMIC DNA]</scope>
    <source>
        <strain evidence="3">CGMCC 1.15439</strain>
    </source>
</reference>
<dbReference type="EMBL" id="BMJA01000002">
    <property type="protein sequence ID" value="GGA40857.1"/>
    <property type="molecule type" value="Genomic_DNA"/>
</dbReference>
<organism evidence="2 3">
    <name type="scientific">Dyella nitratireducens</name>
    <dbReference type="NCBI Taxonomy" id="1849580"/>
    <lineage>
        <taxon>Bacteria</taxon>
        <taxon>Pseudomonadati</taxon>
        <taxon>Pseudomonadota</taxon>
        <taxon>Gammaproteobacteria</taxon>
        <taxon>Lysobacterales</taxon>
        <taxon>Rhodanobacteraceae</taxon>
        <taxon>Dyella</taxon>
    </lineage>
</organism>
<keyword evidence="1" id="KW-1133">Transmembrane helix</keyword>